<organism evidence="2 3">
    <name type="scientific">Stephania japonica</name>
    <dbReference type="NCBI Taxonomy" id="461633"/>
    <lineage>
        <taxon>Eukaryota</taxon>
        <taxon>Viridiplantae</taxon>
        <taxon>Streptophyta</taxon>
        <taxon>Embryophyta</taxon>
        <taxon>Tracheophyta</taxon>
        <taxon>Spermatophyta</taxon>
        <taxon>Magnoliopsida</taxon>
        <taxon>Ranunculales</taxon>
        <taxon>Menispermaceae</taxon>
        <taxon>Menispermoideae</taxon>
        <taxon>Cissampelideae</taxon>
        <taxon>Stephania</taxon>
    </lineage>
</organism>
<dbReference type="Proteomes" id="UP001417504">
    <property type="component" value="Unassembled WGS sequence"/>
</dbReference>
<evidence type="ECO:0000313" key="3">
    <source>
        <dbReference type="Proteomes" id="UP001417504"/>
    </source>
</evidence>
<gene>
    <name evidence="2" type="ORF">Sjap_013029</name>
</gene>
<name>A0AAP0NXB6_9MAGN</name>
<proteinExistence type="predicted"/>
<dbReference type="AlphaFoldDB" id="A0AAP0NXB6"/>
<evidence type="ECO:0000256" key="1">
    <source>
        <dbReference type="SAM" id="MobiDB-lite"/>
    </source>
</evidence>
<keyword evidence="3" id="KW-1185">Reference proteome</keyword>
<reference evidence="2 3" key="1">
    <citation type="submission" date="2024-01" db="EMBL/GenBank/DDBJ databases">
        <title>Genome assemblies of Stephania.</title>
        <authorList>
            <person name="Yang L."/>
        </authorList>
    </citation>
    <scope>NUCLEOTIDE SEQUENCE [LARGE SCALE GENOMIC DNA]</scope>
    <source>
        <strain evidence="2">QJT</strain>
        <tissue evidence="2">Leaf</tissue>
    </source>
</reference>
<accession>A0AAP0NXB6</accession>
<comment type="caution">
    <text evidence="2">The sequence shown here is derived from an EMBL/GenBank/DDBJ whole genome shotgun (WGS) entry which is preliminary data.</text>
</comment>
<dbReference type="EMBL" id="JBBNAE010000005">
    <property type="protein sequence ID" value="KAK9123427.1"/>
    <property type="molecule type" value="Genomic_DNA"/>
</dbReference>
<feature type="compositionally biased region" description="Acidic residues" evidence="1">
    <location>
        <begin position="116"/>
        <end position="125"/>
    </location>
</feature>
<feature type="region of interest" description="Disordered" evidence="1">
    <location>
        <begin position="113"/>
        <end position="169"/>
    </location>
</feature>
<evidence type="ECO:0000313" key="2">
    <source>
        <dbReference type="EMBL" id="KAK9123427.1"/>
    </source>
</evidence>
<protein>
    <submittedName>
        <fullName evidence="2">Uncharacterized protein</fullName>
    </submittedName>
</protein>
<feature type="compositionally biased region" description="Basic and acidic residues" evidence="1">
    <location>
        <begin position="128"/>
        <end position="144"/>
    </location>
</feature>
<sequence length="169" mass="18681">MVRRAVVVASNSSPRSSHQLDFLRLSSKCTSIGITHTKKIVSWEEAGAQQLKGARGGRRAQTVFYKELKELGQFTGDRELDLHDEASATLASYLVGWKLAIRKSQVTLVEQSLSELTEDDREEVQEQVAKEEENIEESEGKSGEVDGQEGDNEDVASPIPIKAIPDLKL</sequence>